<keyword evidence="2" id="KW-1185">Reference proteome</keyword>
<evidence type="ECO:0000313" key="2">
    <source>
        <dbReference type="Proteomes" id="UP001054945"/>
    </source>
</evidence>
<organism evidence="1 2">
    <name type="scientific">Caerostris extrusa</name>
    <name type="common">Bark spider</name>
    <name type="synonym">Caerostris bankana</name>
    <dbReference type="NCBI Taxonomy" id="172846"/>
    <lineage>
        <taxon>Eukaryota</taxon>
        <taxon>Metazoa</taxon>
        <taxon>Ecdysozoa</taxon>
        <taxon>Arthropoda</taxon>
        <taxon>Chelicerata</taxon>
        <taxon>Arachnida</taxon>
        <taxon>Araneae</taxon>
        <taxon>Araneomorphae</taxon>
        <taxon>Entelegynae</taxon>
        <taxon>Araneoidea</taxon>
        <taxon>Araneidae</taxon>
        <taxon>Caerostris</taxon>
    </lineage>
</organism>
<dbReference type="EMBL" id="BPLR01020692">
    <property type="protein sequence ID" value="GIX81597.1"/>
    <property type="molecule type" value="Genomic_DNA"/>
</dbReference>
<dbReference type="Proteomes" id="UP001054945">
    <property type="component" value="Unassembled WGS sequence"/>
</dbReference>
<dbReference type="AlphaFoldDB" id="A0AAV4NDY2"/>
<proteinExistence type="predicted"/>
<name>A0AAV4NDY2_CAEEX</name>
<accession>A0AAV4NDY2</accession>
<gene>
    <name evidence="1" type="ORF">CEXT_600321</name>
</gene>
<sequence>MQFFPHPTTLPNPTHLLPPQVINHPQPTLFKSCCLKSESNPLHLERKPHLREGSHDSRWKLTAWGVFLRENEDCTRKIARFWGAAFAGARRRGIVRQRRGRDPTFLKI</sequence>
<comment type="caution">
    <text evidence="1">The sequence shown here is derived from an EMBL/GenBank/DDBJ whole genome shotgun (WGS) entry which is preliminary data.</text>
</comment>
<reference evidence="1 2" key="1">
    <citation type="submission" date="2021-06" db="EMBL/GenBank/DDBJ databases">
        <title>Caerostris extrusa draft genome.</title>
        <authorList>
            <person name="Kono N."/>
            <person name="Arakawa K."/>
        </authorList>
    </citation>
    <scope>NUCLEOTIDE SEQUENCE [LARGE SCALE GENOMIC DNA]</scope>
</reference>
<protein>
    <submittedName>
        <fullName evidence="1">Uncharacterized protein</fullName>
    </submittedName>
</protein>
<evidence type="ECO:0000313" key="1">
    <source>
        <dbReference type="EMBL" id="GIX81597.1"/>
    </source>
</evidence>